<proteinExistence type="predicted"/>
<evidence type="ECO:0000313" key="2">
    <source>
        <dbReference type="Proteomes" id="UP000254259"/>
    </source>
</evidence>
<dbReference type="EMBL" id="LT984814">
    <property type="protein sequence ID" value="SPD67724.1"/>
    <property type="molecule type" value="Genomic_DNA"/>
</dbReference>
<accession>A0A976FXY6</accession>
<dbReference type="AlphaFoldDB" id="A0A976FXY6"/>
<sequence length="152" mass="16150">MLAAIPMQGLTAYCLLTASTVLKAGVIDAFRAQAMTGGILGQYACVRQFPEADFTDDLRAITVPALFLHGDDDQNVPLEMSARLAVELVPNAVLKVYRGGSHGGDAVQGFAPGDRVMGIVGGGGYAELARIDYRIAPIAFRAKIRGRFLPIQ</sequence>
<dbReference type="Gene3D" id="3.40.50.1820">
    <property type="entry name" value="alpha/beta hydrolase"/>
    <property type="match status" value="1"/>
</dbReference>
<geneLocation type="plasmid" evidence="2">
    <name>cbm2636_mp</name>
</geneLocation>
<organism evidence="1 2">
    <name type="scientific">Cupriavidus taiwanensis</name>
    <dbReference type="NCBI Taxonomy" id="164546"/>
    <lineage>
        <taxon>Bacteria</taxon>
        <taxon>Pseudomonadati</taxon>
        <taxon>Pseudomonadota</taxon>
        <taxon>Betaproteobacteria</taxon>
        <taxon>Burkholderiales</taxon>
        <taxon>Burkholderiaceae</taxon>
        <taxon>Cupriavidus</taxon>
    </lineage>
</organism>
<dbReference type="InterPro" id="IPR029058">
    <property type="entry name" value="AB_hydrolase_fold"/>
</dbReference>
<dbReference type="InterPro" id="IPR011032">
    <property type="entry name" value="GroES-like_sf"/>
</dbReference>
<gene>
    <name evidence="1" type="ORF">CBM2636_MP20574</name>
</gene>
<dbReference type="Proteomes" id="UP000254259">
    <property type="component" value="Plasmid CBM2636_mp"/>
</dbReference>
<keyword evidence="1" id="KW-0614">Plasmid</keyword>
<protein>
    <submittedName>
        <fullName evidence="1">Uncharacterized protein</fullName>
    </submittedName>
</protein>
<dbReference type="SUPFAM" id="SSF53474">
    <property type="entry name" value="alpha/beta-Hydrolases"/>
    <property type="match status" value="1"/>
</dbReference>
<evidence type="ECO:0000313" key="1">
    <source>
        <dbReference type="EMBL" id="SPD67724.1"/>
    </source>
</evidence>
<name>A0A976FXY6_9BURK</name>
<dbReference type="SUPFAM" id="SSF50129">
    <property type="entry name" value="GroES-like"/>
    <property type="match status" value="1"/>
</dbReference>
<reference evidence="1 2" key="1">
    <citation type="submission" date="2018-01" db="EMBL/GenBank/DDBJ databases">
        <authorList>
            <person name="Clerissi C."/>
        </authorList>
    </citation>
    <scope>NUCLEOTIDE SEQUENCE [LARGE SCALE GENOMIC DNA]</scope>
    <source>
        <strain evidence="1">Cupriavidus taiwanensis SWF 66322</strain>
        <plasmid evidence="2">cbm2636_mp</plasmid>
    </source>
</reference>